<evidence type="ECO:0000313" key="3">
    <source>
        <dbReference type="Proteomes" id="UP000501090"/>
    </source>
</evidence>
<feature type="region of interest" description="Disordered" evidence="1">
    <location>
        <begin position="46"/>
        <end position="82"/>
    </location>
</feature>
<dbReference type="AlphaFoldDB" id="A0A6M9PKE8"/>
<dbReference type="RefSeq" id="WP_173960155.1">
    <property type="nucleotide sequence ID" value="NZ_CBCSCC010000002.1"/>
</dbReference>
<evidence type="ECO:0000313" key="2">
    <source>
        <dbReference type="EMBL" id="QKM60392.1"/>
    </source>
</evidence>
<accession>A0A6M9PKE8</accession>
<dbReference type="EMBL" id="CP028940">
    <property type="protein sequence ID" value="QKM60392.1"/>
    <property type="molecule type" value="Genomic_DNA"/>
</dbReference>
<dbReference type="PIRSF" id="PIRSF032131">
    <property type="entry name" value="UCP032131"/>
    <property type="match status" value="1"/>
</dbReference>
<keyword evidence="3" id="KW-1185">Reference proteome</keyword>
<feature type="compositionally biased region" description="Polar residues" evidence="1">
    <location>
        <begin position="65"/>
        <end position="82"/>
    </location>
</feature>
<dbReference type="Pfam" id="PF06676">
    <property type="entry name" value="DUF1178"/>
    <property type="match status" value="1"/>
</dbReference>
<feature type="compositionally biased region" description="Low complexity" evidence="1">
    <location>
        <begin position="55"/>
        <end position="64"/>
    </location>
</feature>
<organism evidence="2 3">
    <name type="scientific">Polynucleobacter arcticus</name>
    <dbReference type="NCBI Taxonomy" id="1743165"/>
    <lineage>
        <taxon>Bacteria</taxon>
        <taxon>Pseudomonadati</taxon>
        <taxon>Pseudomonadota</taxon>
        <taxon>Betaproteobacteria</taxon>
        <taxon>Burkholderiales</taxon>
        <taxon>Burkholderiaceae</taxon>
        <taxon>Polynucleobacter</taxon>
    </lineage>
</organism>
<proteinExistence type="predicted"/>
<evidence type="ECO:0000256" key="1">
    <source>
        <dbReference type="SAM" id="MobiDB-lite"/>
    </source>
</evidence>
<name>A0A6M9PKE8_9BURK</name>
<gene>
    <name evidence="2" type="ORF">DN92_04665</name>
</gene>
<dbReference type="InterPro" id="IPR009562">
    <property type="entry name" value="DUF1178"/>
</dbReference>
<protein>
    <submittedName>
        <fullName evidence="2">DUF1178 domain-containing protein</fullName>
    </submittedName>
</protein>
<reference evidence="2 3" key="1">
    <citation type="submission" date="2018-04" db="EMBL/GenBank/DDBJ databases">
        <title>Polynucleobacter sp. UK-Long2-W17 genome.</title>
        <authorList>
            <person name="Hahn M.W."/>
        </authorList>
    </citation>
    <scope>NUCLEOTIDE SEQUENCE [LARGE SCALE GENOMIC DNA]</scope>
    <source>
        <strain evidence="2 3">UK-Long2-W17</strain>
    </source>
</reference>
<dbReference type="KEGG" id="pard:DN92_04665"/>
<sequence length="179" mass="19492">MKVYNLACPLDHRFEGWFASEEDCLAQQDKGMLACPVCESTDITRMPSAPHIGRSSSSKEASSSTELTTINPAVSDNNGVSDTMNGTISGDVVALTGSDHSQLEAQVQAAFLKGMRELMGRSEDVGNSFAEEARKIHYKESPERSIRGQTTLDEAEALREEGIEVMAMPMMPAFKNTLQ</sequence>
<dbReference type="Proteomes" id="UP000501090">
    <property type="component" value="Chromosome"/>
</dbReference>